<organism evidence="1">
    <name type="scientific">Rhizophora mucronata</name>
    <name type="common">Asiatic mangrove</name>
    <dbReference type="NCBI Taxonomy" id="61149"/>
    <lineage>
        <taxon>Eukaryota</taxon>
        <taxon>Viridiplantae</taxon>
        <taxon>Streptophyta</taxon>
        <taxon>Embryophyta</taxon>
        <taxon>Tracheophyta</taxon>
        <taxon>Spermatophyta</taxon>
        <taxon>Magnoliopsida</taxon>
        <taxon>eudicotyledons</taxon>
        <taxon>Gunneridae</taxon>
        <taxon>Pentapetalae</taxon>
        <taxon>rosids</taxon>
        <taxon>fabids</taxon>
        <taxon>Malpighiales</taxon>
        <taxon>Rhizophoraceae</taxon>
        <taxon>Rhizophora</taxon>
    </lineage>
</organism>
<dbReference type="AlphaFoldDB" id="A0A2P2Q084"/>
<name>A0A2P2Q084_RHIMU</name>
<reference evidence="1" key="1">
    <citation type="submission" date="2018-02" db="EMBL/GenBank/DDBJ databases">
        <title>Rhizophora mucronata_Transcriptome.</title>
        <authorList>
            <person name="Meera S.P."/>
            <person name="Sreeshan A."/>
            <person name="Augustine A."/>
        </authorList>
    </citation>
    <scope>NUCLEOTIDE SEQUENCE</scope>
    <source>
        <tissue evidence="1">Leaf</tissue>
    </source>
</reference>
<sequence>MSICKLILSMLGLAVHGGCQILIGCCVVR</sequence>
<proteinExistence type="predicted"/>
<evidence type="ECO:0000313" key="1">
    <source>
        <dbReference type="EMBL" id="MBX60374.1"/>
    </source>
</evidence>
<accession>A0A2P2Q084</accession>
<dbReference type="PROSITE" id="PS51257">
    <property type="entry name" value="PROKAR_LIPOPROTEIN"/>
    <property type="match status" value="1"/>
</dbReference>
<protein>
    <submittedName>
        <fullName evidence="1">Uncharacterized protein</fullName>
    </submittedName>
</protein>
<dbReference type="EMBL" id="GGEC01079890">
    <property type="protein sequence ID" value="MBX60374.1"/>
    <property type="molecule type" value="Transcribed_RNA"/>
</dbReference>